<gene>
    <name evidence="8" type="ORF">JJ685_23930</name>
</gene>
<keyword evidence="2 6" id="KW-0812">Transmembrane</keyword>
<evidence type="ECO:0000256" key="2">
    <source>
        <dbReference type="ARBA" id="ARBA00022692"/>
    </source>
</evidence>
<feature type="domain" description="STAS" evidence="7">
    <location>
        <begin position="439"/>
        <end position="545"/>
    </location>
</feature>
<keyword evidence="9" id="KW-1185">Reference proteome</keyword>
<accession>A0A936Z5T7</accession>
<dbReference type="InterPro" id="IPR002645">
    <property type="entry name" value="STAS_dom"/>
</dbReference>
<dbReference type="EMBL" id="JAEQNE010000007">
    <property type="protein sequence ID" value="MBL0394210.1"/>
    <property type="molecule type" value="Genomic_DNA"/>
</dbReference>
<evidence type="ECO:0000313" key="9">
    <source>
        <dbReference type="Proteomes" id="UP000599109"/>
    </source>
</evidence>
<comment type="caution">
    <text evidence="8">The sequence shown here is derived from an EMBL/GenBank/DDBJ whole genome shotgun (WGS) entry which is preliminary data.</text>
</comment>
<feature type="transmembrane region" description="Helical" evidence="6">
    <location>
        <begin position="170"/>
        <end position="188"/>
    </location>
</feature>
<dbReference type="RefSeq" id="WP_201676871.1">
    <property type="nucleotide sequence ID" value="NZ_JAEQNE010000007.1"/>
</dbReference>
<evidence type="ECO:0000256" key="3">
    <source>
        <dbReference type="ARBA" id="ARBA00022989"/>
    </source>
</evidence>
<feature type="transmembrane region" description="Helical" evidence="6">
    <location>
        <begin position="195"/>
        <end position="214"/>
    </location>
</feature>
<name>A0A936Z5T7_9BURK</name>
<dbReference type="GO" id="GO:0016020">
    <property type="term" value="C:membrane"/>
    <property type="evidence" value="ECO:0007669"/>
    <property type="project" value="UniProtKB-SubCell"/>
</dbReference>
<feature type="transmembrane region" description="Helical" evidence="6">
    <location>
        <begin position="242"/>
        <end position="261"/>
    </location>
</feature>
<dbReference type="InterPro" id="IPR036513">
    <property type="entry name" value="STAS_dom_sf"/>
</dbReference>
<keyword evidence="4 6" id="KW-0472">Membrane</keyword>
<feature type="transmembrane region" description="Helical" evidence="6">
    <location>
        <begin position="316"/>
        <end position="334"/>
    </location>
</feature>
<keyword evidence="3 6" id="KW-1133">Transmembrane helix</keyword>
<dbReference type="SUPFAM" id="SSF52091">
    <property type="entry name" value="SpoIIaa-like"/>
    <property type="match status" value="1"/>
</dbReference>
<evidence type="ECO:0000256" key="4">
    <source>
        <dbReference type="ARBA" id="ARBA00023136"/>
    </source>
</evidence>
<comment type="subcellular location">
    <subcellularLocation>
        <location evidence="1">Membrane</location>
        <topology evidence="1">Multi-pass membrane protein</topology>
    </subcellularLocation>
</comment>
<evidence type="ECO:0000256" key="1">
    <source>
        <dbReference type="ARBA" id="ARBA00004141"/>
    </source>
</evidence>
<sequence>MSPLSRWFPFLSWPRPDAQLLRGEAVAALTVAVVMIPQSVAYAGLAGMPLVTGLYATFLPALLSVLFSASTRLSVGPSALSSVLVGASLAGMAQQGSAGWVSLAVWLALLAGALQFAVGATRSAWVLNLVSSPVLAGFSQAAALLIIASQLPALLGLEGSLDQLLHSPRIDLQALAYGTVSLAVFVLARRFAPRFPIMVVVLAAAGALAFATGYSQHGAVVGPLPQGLPSPYLPHWPGWEQFSTLLAPALVLALVSSLEMASSAKIENQRDGRRWDANQDLVGQGVGKLASAFSGAFATSTSFSRSALTLYAGARTGWATVFASGFVLLVLLFLTPALSHVPKAVLAAVVVAAVSSLFKPRVFAELWGIDRVEAATAAATFAVTLLSAPRIYWGVLTGVLLGLAYFLYLRLHPRIIETGLHPDGSLRDRHLWKLPPLAPQLFALRMDAELDFASSSDMERAIVEHLAAHPDVRHVCLFAQPINRIDATGVEMFRQLRKTLKERGVTLHISGIKLPVERVLQRAGVLQPDPLLKMYRTDNEALHAFGTLREDEVLPEPTSAEDAPDSAPAR</sequence>
<feature type="transmembrane region" description="Helical" evidence="6">
    <location>
        <begin position="99"/>
        <end position="118"/>
    </location>
</feature>
<protein>
    <submittedName>
        <fullName evidence="8">SulP family inorganic anion transporter</fullName>
    </submittedName>
</protein>
<feature type="transmembrane region" description="Helical" evidence="6">
    <location>
        <begin position="125"/>
        <end position="150"/>
    </location>
</feature>
<dbReference type="CDD" id="cd07042">
    <property type="entry name" value="STAS_SulP_like_sulfate_transporter"/>
    <property type="match status" value="1"/>
</dbReference>
<evidence type="ECO:0000256" key="6">
    <source>
        <dbReference type="SAM" id="Phobius"/>
    </source>
</evidence>
<dbReference type="PROSITE" id="PS50801">
    <property type="entry name" value="STAS"/>
    <property type="match status" value="1"/>
</dbReference>
<evidence type="ECO:0000259" key="7">
    <source>
        <dbReference type="PROSITE" id="PS50801"/>
    </source>
</evidence>
<dbReference type="Pfam" id="PF01740">
    <property type="entry name" value="STAS"/>
    <property type="match status" value="1"/>
</dbReference>
<reference evidence="8 9" key="1">
    <citation type="journal article" date="2017" name="Int. J. Syst. Evol. Microbiol.">
        <title>Ramlibacter monticola sp. nov., isolated from forest soil.</title>
        <authorList>
            <person name="Chaudhary D.K."/>
            <person name="Kim J."/>
        </authorList>
    </citation>
    <scope>NUCLEOTIDE SEQUENCE [LARGE SCALE GENOMIC DNA]</scope>
    <source>
        <strain evidence="8 9">KACC 19175</strain>
    </source>
</reference>
<feature type="transmembrane region" description="Helical" evidence="6">
    <location>
        <begin position="391"/>
        <end position="409"/>
    </location>
</feature>
<dbReference type="GO" id="GO:0055085">
    <property type="term" value="P:transmembrane transport"/>
    <property type="evidence" value="ECO:0007669"/>
    <property type="project" value="InterPro"/>
</dbReference>
<feature type="transmembrane region" description="Helical" evidence="6">
    <location>
        <begin position="20"/>
        <end position="40"/>
    </location>
</feature>
<feature type="region of interest" description="Disordered" evidence="5">
    <location>
        <begin position="550"/>
        <end position="570"/>
    </location>
</feature>
<organism evidence="8 9">
    <name type="scientific">Ramlibacter monticola</name>
    <dbReference type="NCBI Taxonomy" id="1926872"/>
    <lineage>
        <taxon>Bacteria</taxon>
        <taxon>Pseudomonadati</taxon>
        <taxon>Pseudomonadota</taxon>
        <taxon>Betaproteobacteria</taxon>
        <taxon>Burkholderiales</taxon>
        <taxon>Comamonadaceae</taxon>
        <taxon>Ramlibacter</taxon>
    </lineage>
</organism>
<dbReference type="Gene3D" id="3.30.750.24">
    <property type="entry name" value="STAS domain"/>
    <property type="match status" value="1"/>
</dbReference>
<evidence type="ECO:0000313" key="8">
    <source>
        <dbReference type="EMBL" id="MBL0394210.1"/>
    </source>
</evidence>
<feature type="transmembrane region" description="Helical" evidence="6">
    <location>
        <begin position="46"/>
        <end position="67"/>
    </location>
</feature>
<dbReference type="PANTHER" id="PTHR11814">
    <property type="entry name" value="SULFATE TRANSPORTER"/>
    <property type="match status" value="1"/>
</dbReference>
<dbReference type="InterPro" id="IPR011547">
    <property type="entry name" value="SLC26A/SulP_dom"/>
</dbReference>
<proteinExistence type="predicted"/>
<dbReference type="AlphaFoldDB" id="A0A936Z5T7"/>
<dbReference type="InterPro" id="IPR001902">
    <property type="entry name" value="SLC26A/SulP_fam"/>
</dbReference>
<dbReference type="Pfam" id="PF00916">
    <property type="entry name" value="Sulfate_transp"/>
    <property type="match status" value="1"/>
</dbReference>
<dbReference type="Proteomes" id="UP000599109">
    <property type="component" value="Unassembled WGS sequence"/>
</dbReference>
<evidence type="ECO:0000256" key="5">
    <source>
        <dbReference type="SAM" id="MobiDB-lite"/>
    </source>
</evidence>